<evidence type="ECO:0000256" key="4">
    <source>
        <dbReference type="ARBA" id="ARBA00023002"/>
    </source>
</evidence>
<gene>
    <name evidence="7" type="ORF">MCHLO_07274</name>
</gene>
<proteinExistence type="inferred from homology"/>
<name>A0ABQ0LJD9_MYCCL</name>
<evidence type="ECO:0000256" key="2">
    <source>
        <dbReference type="ARBA" id="ARBA00022630"/>
    </source>
</evidence>
<dbReference type="Gene3D" id="3.50.50.60">
    <property type="entry name" value="FAD/NAD(P)-binding domain"/>
    <property type="match status" value="1"/>
</dbReference>
<dbReference type="Pfam" id="PF01494">
    <property type="entry name" value="FAD_binding_3"/>
    <property type="match status" value="1"/>
</dbReference>
<protein>
    <submittedName>
        <fullName evidence="7">FAD/NAD(P)-binding domain-containing protein</fullName>
    </submittedName>
</protein>
<dbReference type="PRINTS" id="PR00420">
    <property type="entry name" value="RNGMNOXGNASE"/>
</dbReference>
<sequence length="440" mass="47861">MTEYATQPRPLQIIVVGAGLGGLTAAAALRRAGHVIYESSQIKTEIGAGIALQNNALRVLKTLGLDRGRLQSVGFNRINAYDVVSGDGRGVVFPHSEQAKADGVNALTCHRSDAHDELKRLAIIGDTDDGYPPAELHLGSKVVGCDPEAGSITLASGEVVSADVVIGADGVHSTIRKSILGETVTANATGWSCFRCLLDTSKLDDYPQLAWLKEGVEAPWNISTVHEGKMLALFLYFIRDRKLLNFVAFYSESKEEQEAKRRYILPLIRANLTTLSAWTRAATKEDILATVPGFHPKFRSLLDLPIVTPILSWQLRALPLLPTWIKSRALIMGDAAHATLPTLGQGAAMAIEEAGTLGVLLPLGTTPEQVPKRLEAFQELRKERGEFVNVQSVAQTDPKTKSWTSMSEDEMKVYLLAHDVIKTAEEYYQVHFGAGAKVDV</sequence>
<reference evidence="7" key="1">
    <citation type="submission" date="2014-09" db="EMBL/GenBank/DDBJ databases">
        <title>Genome sequence of the luminous mushroom Mycena chlorophos for searching fungal bioluminescence genes.</title>
        <authorList>
            <person name="Tanaka Y."/>
            <person name="Kasuga D."/>
            <person name="Oba Y."/>
            <person name="Hase S."/>
            <person name="Sato K."/>
            <person name="Oba Y."/>
            <person name="Sakakibara Y."/>
        </authorList>
    </citation>
    <scope>NUCLEOTIDE SEQUENCE</scope>
</reference>
<evidence type="ECO:0000259" key="6">
    <source>
        <dbReference type="Pfam" id="PF01494"/>
    </source>
</evidence>
<keyword evidence="8" id="KW-1185">Reference proteome</keyword>
<dbReference type="SUPFAM" id="SSF51905">
    <property type="entry name" value="FAD/NAD(P)-binding domain"/>
    <property type="match status" value="1"/>
</dbReference>
<feature type="domain" description="FAD-binding" evidence="6">
    <location>
        <begin position="159"/>
        <end position="386"/>
    </location>
</feature>
<keyword evidence="2" id="KW-0285">Flavoprotein</keyword>
<keyword evidence="5" id="KW-0503">Monooxygenase</keyword>
<evidence type="ECO:0000256" key="5">
    <source>
        <dbReference type="ARBA" id="ARBA00023033"/>
    </source>
</evidence>
<evidence type="ECO:0000256" key="1">
    <source>
        <dbReference type="ARBA" id="ARBA00007992"/>
    </source>
</evidence>
<dbReference type="InterPro" id="IPR050493">
    <property type="entry name" value="FAD-dep_Monooxygenase_BioMet"/>
</dbReference>
<dbReference type="Proteomes" id="UP000815677">
    <property type="component" value="Unassembled WGS sequence"/>
</dbReference>
<organism evidence="7 8">
    <name type="scientific">Mycena chlorophos</name>
    <name type="common">Agaric fungus</name>
    <name type="synonym">Agaricus chlorophos</name>
    <dbReference type="NCBI Taxonomy" id="658473"/>
    <lineage>
        <taxon>Eukaryota</taxon>
        <taxon>Fungi</taxon>
        <taxon>Dikarya</taxon>
        <taxon>Basidiomycota</taxon>
        <taxon>Agaricomycotina</taxon>
        <taxon>Agaricomycetes</taxon>
        <taxon>Agaricomycetidae</taxon>
        <taxon>Agaricales</taxon>
        <taxon>Marasmiineae</taxon>
        <taxon>Mycenaceae</taxon>
        <taxon>Mycena</taxon>
    </lineage>
</organism>
<dbReference type="PANTHER" id="PTHR13789">
    <property type="entry name" value="MONOOXYGENASE"/>
    <property type="match status" value="1"/>
</dbReference>
<comment type="similarity">
    <text evidence="1">Belongs to the paxM FAD-dependent monooxygenase family.</text>
</comment>
<dbReference type="InterPro" id="IPR036188">
    <property type="entry name" value="FAD/NAD-bd_sf"/>
</dbReference>
<dbReference type="InterPro" id="IPR002938">
    <property type="entry name" value="FAD-bd"/>
</dbReference>
<accession>A0ABQ0LJD9</accession>
<dbReference type="EMBL" id="DF846116">
    <property type="protein sequence ID" value="GAT49991.1"/>
    <property type="molecule type" value="Genomic_DNA"/>
</dbReference>
<evidence type="ECO:0000256" key="3">
    <source>
        <dbReference type="ARBA" id="ARBA00022827"/>
    </source>
</evidence>
<dbReference type="PANTHER" id="PTHR13789:SF314">
    <property type="entry name" value="FAD-BINDING DOMAIN-CONTAINING PROTEIN"/>
    <property type="match status" value="1"/>
</dbReference>
<keyword evidence="4" id="KW-0560">Oxidoreductase</keyword>
<keyword evidence="3" id="KW-0274">FAD</keyword>
<evidence type="ECO:0000313" key="8">
    <source>
        <dbReference type="Proteomes" id="UP000815677"/>
    </source>
</evidence>
<evidence type="ECO:0000313" key="7">
    <source>
        <dbReference type="EMBL" id="GAT49991.1"/>
    </source>
</evidence>